<dbReference type="GO" id="GO:0005509">
    <property type="term" value="F:calcium ion binding"/>
    <property type="evidence" value="ECO:0007669"/>
    <property type="project" value="InterPro"/>
</dbReference>
<dbReference type="InterPro" id="IPR050205">
    <property type="entry name" value="CDPK_Ser/Thr_kinases"/>
</dbReference>
<evidence type="ECO:0000256" key="6">
    <source>
        <dbReference type="ARBA" id="ARBA00022840"/>
    </source>
</evidence>
<dbReference type="EMBL" id="CCKQ01000246">
    <property type="protein sequence ID" value="CDW71305.1"/>
    <property type="molecule type" value="Genomic_DNA"/>
</dbReference>
<dbReference type="InterPro" id="IPR002048">
    <property type="entry name" value="EF_hand_dom"/>
</dbReference>
<dbReference type="InterPro" id="IPR000719">
    <property type="entry name" value="Prot_kinase_dom"/>
</dbReference>
<keyword evidence="5 11" id="KW-0418">Kinase</keyword>
<dbReference type="Gene3D" id="1.10.510.10">
    <property type="entry name" value="Transferase(Phosphotransferase) domain 1"/>
    <property type="match status" value="1"/>
</dbReference>
<dbReference type="PROSITE" id="PS50011">
    <property type="entry name" value="PROTEIN_KINASE_DOM"/>
    <property type="match status" value="1"/>
</dbReference>
<dbReference type="InterPro" id="IPR011009">
    <property type="entry name" value="Kinase-like_dom_sf"/>
</dbReference>
<evidence type="ECO:0000256" key="7">
    <source>
        <dbReference type="ARBA" id="ARBA00024334"/>
    </source>
</evidence>
<evidence type="ECO:0000259" key="9">
    <source>
        <dbReference type="PROSITE" id="PS50011"/>
    </source>
</evidence>
<dbReference type="OrthoDB" id="40902at2759"/>
<gene>
    <name evidence="11" type="primary">Contig15449.g16463</name>
    <name evidence="11" type="ORF">STYLEM_248</name>
</gene>
<dbReference type="PANTHER" id="PTHR24349">
    <property type="entry name" value="SERINE/THREONINE-PROTEIN KINASE"/>
    <property type="match status" value="1"/>
</dbReference>
<feature type="compositionally biased region" description="Polar residues" evidence="8">
    <location>
        <begin position="55"/>
        <end position="75"/>
    </location>
</feature>
<sequence length="658" mass="75223">MGQQASCCSCNYDSSKQEIDFDKAQNIQPSFKGSNPPGSLRSDGKYSNRKKPSGINVSNLTNSQNPQPKNHLQTNNLENQSFGKKQSRVEVHQFTHSNNDGFNIDMRNKGISMQAPQNAFNQANEYIEKEPEKPGHKKGEYSVDNLNNQILNRPGTFDPVGKSKTEVLQGQTQTLKAGVSSIVNPRYIDNTWLSSFKVLKVLEKEVFSELYLIKMSSPQSIAGELRVMRKIRKVMFQETNSGIEDFRFSLEELLQLEHPNIAQIYDYKEDSYNFYVVIEYCQGGKLFRKIEELTEMTENLAAEICRQILSSIVYIHSKSYVYRNLNPDVLLLETDENIVDGFNLKLVNLDLQCALSQANPQLCSIPLYFQSPETLKLKKYTDKLDVWSTGVLLAILLTGVSPQLMDGSSFQLVSCIIEGRFDFGSHQWSEISPNAIELVRKLLDLDDDKRIKAVTALNDKWLLNITKAKRNNQRKILNQQAELRFYQSICEMIQQHQINKEEEKAVTQVFRTKDPSGLGDLKMDQIREAYSEYCGRFVEKEEIDKLLENCTVFVSKGGSIKYSQFVQVKSKKAMEFQKNIVKKNFTMLDQKRFTGDPGDLLIKPNLLAKQEVRKMLGAIITSNNDQTENFFKDFDKDQDGFQTIDEAIAMVIHVVNHL</sequence>
<evidence type="ECO:0000259" key="10">
    <source>
        <dbReference type="PROSITE" id="PS50222"/>
    </source>
</evidence>
<dbReference type="GO" id="GO:0004674">
    <property type="term" value="F:protein serine/threonine kinase activity"/>
    <property type="evidence" value="ECO:0007669"/>
    <property type="project" value="UniProtKB-KW"/>
</dbReference>
<organism evidence="11 12">
    <name type="scientific">Stylonychia lemnae</name>
    <name type="common">Ciliate</name>
    <dbReference type="NCBI Taxonomy" id="5949"/>
    <lineage>
        <taxon>Eukaryota</taxon>
        <taxon>Sar</taxon>
        <taxon>Alveolata</taxon>
        <taxon>Ciliophora</taxon>
        <taxon>Intramacronucleata</taxon>
        <taxon>Spirotrichea</taxon>
        <taxon>Stichotrichia</taxon>
        <taxon>Sporadotrichida</taxon>
        <taxon>Oxytrichidae</taxon>
        <taxon>Stylonychinae</taxon>
        <taxon>Stylonychia</taxon>
    </lineage>
</organism>
<dbReference type="Proteomes" id="UP000039865">
    <property type="component" value="Unassembled WGS sequence"/>
</dbReference>
<evidence type="ECO:0000256" key="8">
    <source>
        <dbReference type="SAM" id="MobiDB-lite"/>
    </source>
</evidence>
<feature type="domain" description="EF-hand" evidence="10">
    <location>
        <begin position="622"/>
        <end position="657"/>
    </location>
</feature>
<protein>
    <submittedName>
        <fullName evidence="11">Protein kinase domain containing protein</fullName>
    </submittedName>
</protein>
<dbReference type="InterPro" id="IPR011992">
    <property type="entry name" value="EF-hand-dom_pair"/>
</dbReference>
<evidence type="ECO:0000256" key="4">
    <source>
        <dbReference type="ARBA" id="ARBA00022741"/>
    </source>
</evidence>
<keyword evidence="6" id="KW-0067">ATP-binding</keyword>
<dbReference type="AlphaFoldDB" id="A0A077ZPL2"/>
<evidence type="ECO:0000256" key="5">
    <source>
        <dbReference type="ARBA" id="ARBA00022777"/>
    </source>
</evidence>
<feature type="region of interest" description="Disordered" evidence="8">
    <location>
        <begin position="21"/>
        <end position="75"/>
    </location>
</feature>
<dbReference type="Gene3D" id="3.30.200.20">
    <property type="entry name" value="Phosphorylase Kinase, domain 1"/>
    <property type="match status" value="1"/>
</dbReference>
<comment type="cofactor">
    <cofactor evidence="1">
        <name>Mg(2+)</name>
        <dbReference type="ChEBI" id="CHEBI:18420"/>
    </cofactor>
</comment>
<evidence type="ECO:0000313" key="12">
    <source>
        <dbReference type="Proteomes" id="UP000039865"/>
    </source>
</evidence>
<dbReference type="Pfam" id="PF00069">
    <property type="entry name" value="Pkinase"/>
    <property type="match status" value="1"/>
</dbReference>
<evidence type="ECO:0000313" key="11">
    <source>
        <dbReference type="EMBL" id="CDW71305.1"/>
    </source>
</evidence>
<dbReference type="SUPFAM" id="SSF47473">
    <property type="entry name" value="EF-hand"/>
    <property type="match status" value="1"/>
</dbReference>
<evidence type="ECO:0000256" key="2">
    <source>
        <dbReference type="ARBA" id="ARBA00022527"/>
    </source>
</evidence>
<comment type="similarity">
    <text evidence="7">Belongs to the protein kinase superfamily. Ser/Thr protein kinase family. CDPK subfamily.</text>
</comment>
<dbReference type="SUPFAM" id="SSF56112">
    <property type="entry name" value="Protein kinase-like (PK-like)"/>
    <property type="match status" value="1"/>
</dbReference>
<dbReference type="InParanoid" id="A0A077ZPL2"/>
<feature type="compositionally biased region" description="Polar residues" evidence="8">
    <location>
        <begin position="25"/>
        <end position="37"/>
    </location>
</feature>
<dbReference type="PROSITE" id="PS50222">
    <property type="entry name" value="EF_HAND_2"/>
    <property type="match status" value="1"/>
</dbReference>
<proteinExistence type="inferred from homology"/>
<evidence type="ECO:0000256" key="1">
    <source>
        <dbReference type="ARBA" id="ARBA00001946"/>
    </source>
</evidence>
<keyword evidence="2" id="KW-0723">Serine/threonine-protein kinase</keyword>
<accession>A0A077ZPL2</accession>
<reference evidence="11 12" key="1">
    <citation type="submission" date="2014-06" db="EMBL/GenBank/DDBJ databases">
        <authorList>
            <person name="Swart Estienne"/>
        </authorList>
    </citation>
    <scope>NUCLEOTIDE SEQUENCE [LARGE SCALE GENOMIC DNA]</scope>
    <source>
        <strain evidence="11 12">130c</strain>
    </source>
</reference>
<evidence type="ECO:0000256" key="3">
    <source>
        <dbReference type="ARBA" id="ARBA00022679"/>
    </source>
</evidence>
<name>A0A077ZPL2_STYLE</name>
<feature type="domain" description="Protein kinase" evidence="9">
    <location>
        <begin position="196"/>
        <end position="462"/>
    </location>
</feature>
<keyword evidence="3" id="KW-0808">Transferase</keyword>
<dbReference type="Gene3D" id="1.10.238.10">
    <property type="entry name" value="EF-hand"/>
    <property type="match status" value="1"/>
</dbReference>
<keyword evidence="4" id="KW-0547">Nucleotide-binding</keyword>
<keyword evidence="12" id="KW-1185">Reference proteome</keyword>
<dbReference type="GO" id="GO:0005524">
    <property type="term" value="F:ATP binding"/>
    <property type="evidence" value="ECO:0007669"/>
    <property type="project" value="UniProtKB-KW"/>
</dbReference>